<dbReference type="STRING" id="1344416.A0A139AYR0"/>
<dbReference type="SUPFAM" id="SSF48403">
    <property type="entry name" value="Ankyrin repeat"/>
    <property type="match status" value="1"/>
</dbReference>
<dbReference type="Proteomes" id="UP000070544">
    <property type="component" value="Unassembled WGS sequence"/>
</dbReference>
<accession>A0A139AYR0</accession>
<protein>
    <submittedName>
        <fullName evidence="4">Ankyrin</fullName>
    </submittedName>
</protein>
<evidence type="ECO:0000313" key="4">
    <source>
        <dbReference type="EMBL" id="KXS21595.1"/>
    </source>
</evidence>
<gene>
    <name evidence="4" type="ORF">M427DRAFT_150932</name>
</gene>
<sequence length="323" mass="34094">MANTFPLLDLPDELIIAIAAHWDDHPFALPTASINRRLFSLFSPAPIVAQRAISHADGSRSRALRLEAIRGSATVCKALLETLPRIGFPSRALVAAAGGPHPDVVQLLLKFEDGDVEKRHLDSAVRRAAATGSERTVRLLVGAGGDPNAALAGAALKGHVELARVLLDELGADPDFEEARAVEIACEAGHLPIARLLLTRGAVLLPDSPSARRAAANGHVDILRFLYSVGWDPTIPTYPAASPIVAAAARGQVEAVEWLIEAGADVSVGGDAALRAAVDAGRAEVARVLERAGAKYEKAFPYFGRLEWRGDDGSARLETESSA</sequence>
<evidence type="ECO:0000256" key="2">
    <source>
        <dbReference type="ARBA" id="ARBA00023043"/>
    </source>
</evidence>
<reference evidence="4 5" key="1">
    <citation type="journal article" date="2015" name="Genome Biol. Evol.">
        <title>Phylogenomic analyses indicate that early fungi evolved digesting cell walls of algal ancestors of land plants.</title>
        <authorList>
            <person name="Chang Y."/>
            <person name="Wang S."/>
            <person name="Sekimoto S."/>
            <person name="Aerts A.L."/>
            <person name="Choi C."/>
            <person name="Clum A."/>
            <person name="LaButti K.M."/>
            <person name="Lindquist E.A."/>
            <person name="Yee Ngan C."/>
            <person name="Ohm R.A."/>
            <person name="Salamov A.A."/>
            <person name="Grigoriev I.V."/>
            <person name="Spatafora J.W."/>
            <person name="Berbee M.L."/>
        </authorList>
    </citation>
    <scope>NUCLEOTIDE SEQUENCE [LARGE SCALE GENOMIC DNA]</scope>
    <source>
        <strain evidence="4 5">JEL478</strain>
    </source>
</reference>
<dbReference type="InterPro" id="IPR002110">
    <property type="entry name" value="Ankyrin_rpt"/>
</dbReference>
<dbReference type="PANTHER" id="PTHR24198">
    <property type="entry name" value="ANKYRIN REPEAT AND PROTEIN KINASE DOMAIN-CONTAINING PROTEIN"/>
    <property type="match status" value="1"/>
</dbReference>
<name>A0A139AYR0_GONPJ</name>
<dbReference type="InterPro" id="IPR036770">
    <property type="entry name" value="Ankyrin_rpt-contain_sf"/>
</dbReference>
<dbReference type="PROSITE" id="PS50297">
    <property type="entry name" value="ANK_REP_REGION"/>
    <property type="match status" value="1"/>
</dbReference>
<dbReference type="PROSITE" id="PS50088">
    <property type="entry name" value="ANK_REPEAT"/>
    <property type="match status" value="1"/>
</dbReference>
<evidence type="ECO:0000256" key="3">
    <source>
        <dbReference type="PROSITE-ProRule" id="PRU00023"/>
    </source>
</evidence>
<dbReference type="SMART" id="SM00248">
    <property type="entry name" value="ANK"/>
    <property type="match status" value="5"/>
</dbReference>
<dbReference type="Gene3D" id="1.25.40.20">
    <property type="entry name" value="Ankyrin repeat-containing domain"/>
    <property type="match status" value="1"/>
</dbReference>
<keyword evidence="1" id="KW-0677">Repeat</keyword>
<dbReference type="OrthoDB" id="76098at2759"/>
<dbReference type="EMBL" id="KQ965732">
    <property type="protein sequence ID" value="KXS21595.1"/>
    <property type="molecule type" value="Genomic_DNA"/>
</dbReference>
<dbReference type="PANTHER" id="PTHR24198:SF165">
    <property type="entry name" value="ANKYRIN REPEAT-CONTAINING PROTEIN-RELATED"/>
    <property type="match status" value="1"/>
</dbReference>
<dbReference type="OMA" id="YAIEMAA"/>
<evidence type="ECO:0000313" key="5">
    <source>
        <dbReference type="Proteomes" id="UP000070544"/>
    </source>
</evidence>
<dbReference type="AlphaFoldDB" id="A0A139AYR0"/>
<keyword evidence="5" id="KW-1185">Reference proteome</keyword>
<proteinExistence type="predicted"/>
<keyword evidence="2 3" id="KW-0040">ANK repeat</keyword>
<feature type="repeat" description="ANK" evidence="3">
    <location>
        <begin position="239"/>
        <end position="271"/>
    </location>
</feature>
<dbReference type="Pfam" id="PF12796">
    <property type="entry name" value="Ank_2"/>
    <property type="match status" value="2"/>
</dbReference>
<organism evidence="4 5">
    <name type="scientific">Gonapodya prolifera (strain JEL478)</name>
    <name type="common">Monoblepharis prolifera</name>
    <dbReference type="NCBI Taxonomy" id="1344416"/>
    <lineage>
        <taxon>Eukaryota</taxon>
        <taxon>Fungi</taxon>
        <taxon>Fungi incertae sedis</taxon>
        <taxon>Chytridiomycota</taxon>
        <taxon>Chytridiomycota incertae sedis</taxon>
        <taxon>Monoblepharidomycetes</taxon>
        <taxon>Monoblepharidales</taxon>
        <taxon>Gonapodyaceae</taxon>
        <taxon>Gonapodya</taxon>
    </lineage>
</organism>
<evidence type="ECO:0000256" key="1">
    <source>
        <dbReference type="ARBA" id="ARBA00022737"/>
    </source>
</evidence>